<protein>
    <submittedName>
        <fullName evidence="2">GNAT family N-acetyltransferase</fullName>
    </submittedName>
</protein>
<reference evidence="2 3" key="1">
    <citation type="submission" date="2024-07" db="EMBL/GenBank/DDBJ databases">
        <title>Uliginosibacterium paludis KCTC:42655.</title>
        <authorList>
            <person name="Kim M.K."/>
        </authorList>
    </citation>
    <scope>NUCLEOTIDE SEQUENCE [LARGE SCALE GENOMIC DNA]</scope>
    <source>
        <strain evidence="2 3">KCTC 42655</strain>
    </source>
</reference>
<sequence length="148" mass="16563">MSDTSEVPGYEISSDPGRLDMAVIHGYLSTSYWSPGVPLEVVTRAVRHSLCFGVYHQGAQVGFARVVTDRASFAYLADVFILEAHRGQGLSKQLMRAIMAHEALQGLRRFMLATRDAHGLYRQFGFESLANPARMMEILRPDIYKSKP</sequence>
<dbReference type="PANTHER" id="PTHR43233">
    <property type="entry name" value="FAMILY N-ACETYLTRANSFERASE, PUTATIVE (AFU_ORTHOLOGUE AFUA_6G03350)-RELATED"/>
    <property type="match status" value="1"/>
</dbReference>
<accession>A0ABV2CP30</accession>
<name>A0ABV2CP30_9RHOO</name>
<gene>
    <name evidence="2" type="ORF">ABVT11_07510</name>
</gene>
<feature type="domain" description="N-acetyltransferase" evidence="1">
    <location>
        <begin position="1"/>
        <end position="148"/>
    </location>
</feature>
<keyword evidence="3" id="KW-1185">Reference proteome</keyword>
<dbReference type="InterPro" id="IPR000182">
    <property type="entry name" value="GNAT_dom"/>
</dbReference>
<dbReference type="InterPro" id="IPR053144">
    <property type="entry name" value="Acetyltransferase_Butenolide"/>
</dbReference>
<organism evidence="2 3">
    <name type="scientific">Uliginosibacterium paludis</name>
    <dbReference type="NCBI Taxonomy" id="1615952"/>
    <lineage>
        <taxon>Bacteria</taxon>
        <taxon>Pseudomonadati</taxon>
        <taxon>Pseudomonadota</taxon>
        <taxon>Betaproteobacteria</taxon>
        <taxon>Rhodocyclales</taxon>
        <taxon>Zoogloeaceae</taxon>
        <taxon>Uliginosibacterium</taxon>
    </lineage>
</organism>
<dbReference type="CDD" id="cd04301">
    <property type="entry name" value="NAT_SF"/>
    <property type="match status" value="1"/>
</dbReference>
<evidence type="ECO:0000259" key="1">
    <source>
        <dbReference type="PROSITE" id="PS51186"/>
    </source>
</evidence>
<dbReference type="PANTHER" id="PTHR43233:SF1">
    <property type="entry name" value="FAMILY N-ACETYLTRANSFERASE, PUTATIVE (AFU_ORTHOLOGUE AFUA_6G03350)-RELATED"/>
    <property type="match status" value="1"/>
</dbReference>
<evidence type="ECO:0000313" key="3">
    <source>
        <dbReference type="Proteomes" id="UP001548590"/>
    </source>
</evidence>
<dbReference type="InterPro" id="IPR016181">
    <property type="entry name" value="Acyl_CoA_acyltransferase"/>
</dbReference>
<comment type="caution">
    <text evidence="2">The sequence shown here is derived from an EMBL/GenBank/DDBJ whole genome shotgun (WGS) entry which is preliminary data.</text>
</comment>
<dbReference type="RefSeq" id="WP_345925071.1">
    <property type="nucleotide sequence ID" value="NZ_JBDIVF010000002.1"/>
</dbReference>
<dbReference type="Gene3D" id="3.40.630.30">
    <property type="match status" value="1"/>
</dbReference>
<dbReference type="SUPFAM" id="SSF55729">
    <property type="entry name" value="Acyl-CoA N-acyltransferases (Nat)"/>
    <property type="match status" value="1"/>
</dbReference>
<dbReference type="PROSITE" id="PS51186">
    <property type="entry name" value="GNAT"/>
    <property type="match status" value="1"/>
</dbReference>
<dbReference type="Proteomes" id="UP001548590">
    <property type="component" value="Unassembled WGS sequence"/>
</dbReference>
<dbReference type="EMBL" id="JBEWLZ010000003">
    <property type="protein sequence ID" value="MET1489670.1"/>
    <property type="molecule type" value="Genomic_DNA"/>
</dbReference>
<evidence type="ECO:0000313" key="2">
    <source>
        <dbReference type="EMBL" id="MET1489670.1"/>
    </source>
</evidence>
<proteinExistence type="predicted"/>
<dbReference type="Pfam" id="PF13508">
    <property type="entry name" value="Acetyltransf_7"/>
    <property type="match status" value="1"/>
</dbReference>